<evidence type="ECO:0000256" key="5">
    <source>
        <dbReference type="ARBA" id="ARBA00023136"/>
    </source>
</evidence>
<dbReference type="PANTHER" id="PTHR11206">
    <property type="entry name" value="MULTIDRUG RESISTANCE PROTEIN"/>
    <property type="match status" value="1"/>
</dbReference>
<accession>A0A8H3ZMW0</accession>
<keyword evidence="3 6" id="KW-0812">Transmembrane</keyword>
<dbReference type="GO" id="GO:0016020">
    <property type="term" value="C:membrane"/>
    <property type="evidence" value="ECO:0007669"/>
    <property type="project" value="UniProtKB-SubCell"/>
</dbReference>
<comment type="similarity">
    <text evidence="2">Belongs to the multi antimicrobial extrusion (MATE) (TC 2.A.66.1) family.</text>
</comment>
<dbReference type="CDD" id="cd13132">
    <property type="entry name" value="MATE_eukaryotic"/>
    <property type="match status" value="1"/>
</dbReference>
<dbReference type="AlphaFoldDB" id="A0A8H3ZMW0"/>
<feature type="transmembrane region" description="Helical" evidence="6">
    <location>
        <begin position="52"/>
        <end position="72"/>
    </location>
</feature>
<feature type="transmembrane region" description="Helical" evidence="6">
    <location>
        <begin position="341"/>
        <end position="363"/>
    </location>
</feature>
<proteinExistence type="inferred from homology"/>
<dbReference type="InterPro" id="IPR002528">
    <property type="entry name" value="MATE_fam"/>
</dbReference>
<comment type="caution">
    <text evidence="7">The sequence shown here is derived from an EMBL/GenBank/DDBJ whole genome shotgun (WGS) entry which is preliminary data.</text>
</comment>
<feature type="transmembrane region" description="Helical" evidence="6">
    <location>
        <begin position="302"/>
        <end position="320"/>
    </location>
</feature>
<protein>
    <submittedName>
        <fullName evidence="7">Mate efflux family protein subfamily</fullName>
    </submittedName>
</protein>
<evidence type="ECO:0000313" key="7">
    <source>
        <dbReference type="EMBL" id="KAF0317395.1"/>
    </source>
</evidence>
<dbReference type="GO" id="GO:0042910">
    <property type="term" value="F:xenobiotic transmembrane transporter activity"/>
    <property type="evidence" value="ECO:0007669"/>
    <property type="project" value="InterPro"/>
</dbReference>
<sequence>MAGEAHEDVSEDVVYHQENAPLLHTHEEVSESQAKDIWLEVRLLLKKCPPLVVTYLLQFFPSVLATLIAGYLSADDLAAASIGATTIAIFGSAFVSGMATALDTLCAQSYGSGDLHTVGMHVQRMVLLMELACVPIGAFWIASPYLLSFVVKQPHLAGTFLRMSAIGLPAQALFEAARRFLQVQGDFHTAMLMIALCTPVNALLSWTLAFPLGMGLDGAALGSSASQILRAAALLLYIASARGSWSHRCWGGFSRDALRGWGLMVRLSFAGSVATLSEYAAFEILCFSTSYLSTRHLAAQSILTTATIFVWHVPFSISVFSSNRIGHLVWAGLVGAARRAAVVHGVACLAAGCLSGAVTFLFRRELPRMFTDDVDVLKICAETIAAVCFFQIAEAMLCGTNGVLRGLGQKMPPRRGNKPSWAYDAHMKAGKFQTRQPQEIPTPVPPPFLPGNPPPIVLPTTWPRFEIFARPIPLQNGFYELVYVQVPEMIVLGITPIESGDRLRPAFVEAWARSNEIMQGRYGNRLPIWMRPKSRWQRILEMVPYGAKTEVMINLIALAAIGLAIVGIFVVWEARNLSGIQTCKKFC</sequence>
<dbReference type="Proteomes" id="UP000434172">
    <property type="component" value="Unassembled WGS sequence"/>
</dbReference>
<keyword evidence="5 6" id="KW-0472">Membrane</keyword>
<feature type="transmembrane region" description="Helical" evidence="6">
    <location>
        <begin position="218"/>
        <end position="239"/>
    </location>
</feature>
<dbReference type="GO" id="GO:1990961">
    <property type="term" value="P:xenobiotic detoxification by transmembrane export across the plasma membrane"/>
    <property type="evidence" value="ECO:0007669"/>
    <property type="project" value="InterPro"/>
</dbReference>
<keyword evidence="4 6" id="KW-1133">Transmembrane helix</keyword>
<evidence type="ECO:0000313" key="8">
    <source>
        <dbReference type="Proteomes" id="UP000434172"/>
    </source>
</evidence>
<gene>
    <name evidence="7" type="ORF">GQ607_015347</name>
</gene>
<evidence type="ECO:0000256" key="4">
    <source>
        <dbReference type="ARBA" id="ARBA00022989"/>
    </source>
</evidence>
<name>A0A8H3ZMW0_9PEZI</name>
<evidence type="ECO:0000256" key="1">
    <source>
        <dbReference type="ARBA" id="ARBA00004141"/>
    </source>
</evidence>
<feature type="transmembrane region" description="Helical" evidence="6">
    <location>
        <begin position="126"/>
        <end position="147"/>
    </location>
</feature>
<dbReference type="InterPro" id="IPR045069">
    <property type="entry name" value="MATE_euk"/>
</dbReference>
<dbReference type="Pfam" id="PF01554">
    <property type="entry name" value="MatE"/>
    <property type="match status" value="2"/>
</dbReference>
<evidence type="ECO:0000256" key="2">
    <source>
        <dbReference type="ARBA" id="ARBA00010199"/>
    </source>
</evidence>
<dbReference type="OrthoDB" id="2126698at2759"/>
<comment type="subcellular location">
    <subcellularLocation>
        <location evidence="1">Membrane</location>
        <topology evidence="1">Multi-pass membrane protein</topology>
    </subcellularLocation>
</comment>
<feature type="transmembrane region" description="Helical" evidence="6">
    <location>
        <begin position="260"/>
        <end position="282"/>
    </location>
</feature>
<keyword evidence="8" id="KW-1185">Reference proteome</keyword>
<evidence type="ECO:0000256" key="6">
    <source>
        <dbReference type="SAM" id="Phobius"/>
    </source>
</evidence>
<dbReference type="EMBL" id="WOWK01000131">
    <property type="protein sequence ID" value="KAF0317395.1"/>
    <property type="molecule type" value="Genomic_DNA"/>
</dbReference>
<feature type="transmembrane region" description="Helical" evidence="6">
    <location>
        <begin position="78"/>
        <end position="105"/>
    </location>
</feature>
<dbReference type="NCBIfam" id="TIGR00797">
    <property type="entry name" value="matE"/>
    <property type="match status" value="1"/>
</dbReference>
<evidence type="ECO:0000256" key="3">
    <source>
        <dbReference type="ARBA" id="ARBA00022692"/>
    </source>
</evidence>
<reference evidence="7 8" key="1">
    <citation type="submission" date="2019-12" db="EMBL/GenBank/DDBJ databases">
        <title>A genome sequence resource for the geographically widespread anthracnose pathogen Colletotrichum asianum.</title>
        <authorList>
            <person name="Meng Y."/>
        </authorList>
    </citation>
    <scope>NUCLEOTIDE SEQUENCE [LARGE SCALE GENOMIC DNA]</scope>
    <source>
        <strain evidence="7 8">ICMP 18580</strain>
    </source>
</reference>
<feature type="transmembrane region" description="Helical" evidence="6">
    <location>
        <begin position="189"/>
        <end position="212"/>
    </location>
</feature>
<dbReference type="GO" id="GO:0015297">
    <property type="term" value="F:antiporter activity"/>
    <property type="evidence" value="ECO:0007669"/>
    <property type="project" value="InterPro"/>
</dbReference>
<organism evidence="7 8">
    <name type="scientific">Colletotrichum asianum</name>
    <dbReference type="NCBI Taxonomy" id="702518"/>
    <lineage>
        <taxon>Eukaryota</taxon>
        <taxon>Fungi</taxon>
        <taxon>Dikarya</taxon>
        <taxon>Ascomycota</taxon>
        <taxon>Pezizomycotina</taxon>
        <taxon>Sordariomycetes</taxon>
        <taxon>Hypocreomycetidae</taxon>
        <taxon>Glomerellales</taxon>
        <taxon>Glomerellaceae</taxon>
        <taxon>Colletotrichum</taxon>
        <taxon>Colletotrichum gloeosporioides species complex</taxon>
    </lineage>
</organism>
<feature type="transmembrane region" description="Helical" evidence="6">
    <location>
        <begin position="551"/>
        <end position="572"/>
    </location>
</feature>